<evidence type="ECO:0000256" key="2">
    <source>
        <dbReference type="ARBA" id="ARBA00022741"/>
    </source>
</evidence>
<evidence type="ECO:0000313" key="6">
    <source>
        <dbReference type="Proteomes" id="UP001524586"/>
    </source>
</evidence>
<evidence type="ECO:0000259" key="4">
    <source>
        <dbReference type="PROSITE" id="PS50893"/>
    </source>
</evidence>
<dbReference type="GO" id="GO:0005524">
    <property type="term" value="F:ATP binding"/>
    <property type="evidence" value="ECO:0007669"/>
    <property type="project" value="UniProtKB-KW"/>
</dbReference>
<evidence type="ECO:0000313" key="5">
    <source>
        <dbReference type="EMBL" id="MCQ8127682.1"/>
    </source>
</evidence>
<dbReference type="InterPro" id="IPR003593">
    <property type="entry name" value="AAA+_ATPase"/>
</dbReference>
<dbReference type="InterPro" id="IPR027417">
    <property type="entry name" value="P-loop_NTPase"/>
</dbReference>
<keyword evidence="6" id="KW-1185">Reference proteome</keyword>
<keyword evidence="2" id="KW-0547">Nucleotide-binding</keyword>
<dbReference type="SMART" id="SM00382">
    <property type="entry name" value="AAA"/>
    <property type="match status" value="1"/>
</dbReference>
<name>A0ABT1U1I2_9GAMM</name>
<comment type="caution">
    <text evidence="5">The sequence shown here is derived from an EMBL/GenBank/DDBJ whole genome shotgun (WGS) entry which is preliminary data.</text>
</comment>
<dbReference type="PANTHER" id="PTHR45772:SF10">
    <property type="entry name" value="LIPOPOLYSACCHARIDE EXPORT SYSTEM ATP-BINDING PROTEIN LPTB"/>
    <property type="match status" value="1"/>
</dbReference>
<dbReference type="PANTHER" id="PTHR45772">
    <property type="entry name" value="CONSERVED COMPONENT OF ABC TRANSPORTER FOR NATURAL AMINO ACIDS-RELATED"/>
    <property type="match status" value="1"/>
</dbReference>
<organism evidence="5 6">
    <name type="scientific">Methylomonas rivi</name>
    <dbReference type="NCBI Taxonomy" id="2952226"/>
    <lineage>
        <taxon>Bacteria</taxon>
        <taxon>Pseudomonadati</taxon>
        <taxon>Pseudomonadota</taxon>
        <taxon>Gammaproteobacteria</taxon>
        <taxon>Methylococcales</taxon>
        <taxon>Methylococcaceae</taxon>
        <taxon>Methylomonas</taxon>
    </lineage>
</organism>
<reference evidence="5 6" key="1">
    <citation type="submission" date="2022-07" db="EMBL/GenBank/DDBJ databases">
        <title>Methylomonas rivi sp. nov., Methylomonas rosea sp. nov., Methylomonas aureus sp. nov. and Methylomonas subterranea sp. nov., four novel methanotrophs isolated from a freshwater creek and the deep terrestrial subsurface.</title>
        <authorList>
            <person name="Abin C."/>
            <person name="Sankaranarayanan K."/>
            <person name="Garner C."/>
            <person name="Sindelar R."/>
            <person name="Kotary K."/>
            <person name="Garner R."/>
            <person name="Barclay S."/>
            <person name="Lawson P."/>
            <person name="Krumholz L."/>
        </authorList>
    </citation>
    <scope>NUCLEOTIDE SEQUENCE [LARGE SCALE GENOMIC DNA]</scope>
    <source>
        <strain evidence="5 6">WSC-6</strain>
    </source>
</reference>
<dbReference type="RefSeq" id="WP_256614026.1">
    <property type="nucleotide sequence ID" value="NZ_JANIBK010000013.1"/>
</dbReference>
<dbReference type="Gene3D" id="3.40.50.300">
    <property type="entry name" value="P-loop containing nucleotide triphosphate hydrolases"/>
    <property type="match status" value="1"/>
</dbReference>
<evidence type="ECO:0000256" key="1">
    <source>
        <dbReference type="ARBA" id="ARBA00022448"/>
    </source>
</evidence>
<dbReference type="PROSITE" id="PS00211">
    <property type="entry name" value="ABC_TRANSPORTER_1"/>
    <property type="match status" value="1"/>
</dbReference>
<dbReference type="Pfam" id="PF00005">
    <property type="entry name" value="ABC_tran"/>
    <property type="match status" value="1"/>
</dbReference>
<keyword evidence="1" id="KW-0813">Transport</keyword>
<evidence type="ECO:0000256" key="3">
    <source>
        <dbReference type="ARBA" id="ARBA00022840"/>
    </source>
</evidence>
<dbReference type="SUPFAM" id="SSF52540">
    <property type="entry name" value="P-loop containing nucleoside triphosphate hydrolases"/>
    <property type="match status" value="1"/>
</dbReference>
<dbReference type="InterPro" id="IPR017871">
    <property type="entry name" value="ABC_transporter-like_CS"/>
</dbReference>
<keyword evidence="3 5" id="KW-0067">ATP-binding</keyword>
<dbReference type="InterPro" id="IPR051120">
    <property type="entry name" value="ABC_AA/LPS_Transport"/>
</dbReference>
<proteinExistence type="predicted"/>
<accession>A0ABT1U1I2</accession>
<sequence length="240" mass="26061">MPLLQIRHADFLVGQKKILDDLNFALEEGDVHALIGTNGTGKSTLARLIIGNEDYSLSSGQILFDGQDIGQRSLYQRAQAGMTMVWQEPALFEGISVRDYLSLGHSLANLSDCLAQVGLAPDDYLDRLLDKSMSGGERKRIELAAMLALRPRLCILDEPVAGIDLISIDNILRVINRIKQNGSSILLITHQEDVAGIADQASLLCGGKIILTGSPDRVVSQYKSRHCLICNGQECGYAAA</sequence>
<dbReference type="InterPro" id="IPR003439">
    <property type="entry name" value="ABC_transporter-like_ATP-bd"/>
</dbReference>
<dbReference type="PROSITE" id="PS50893">
    <property type="entry name" value="ABC_TRANSPORTER_2"/>
    <property type="match status" value="1"/>
</dbReference>
<dbReference type="Proteomes" id="UP001524586">
    <property type="component" value="Unassembled WGS sequence"/>
</dbReference>
<feature type="domain" description="ABC transporter" evidence="4">
    <location>
        <begin position="4"/>
        <end position="231"/>
    </location>
</feature>
<dbReference type="EMBL" id="JANIBK010000013">
    <property type="protein sequence ID" value="MCQ8127682.1"/>
    <property type="molecule type" value="Genomic_DNA"/>
</dbReference>
<protein>
    <submittedName>
        <fullName evidence="5">ATP-binding cassette domain-containing protein</fullName>
    </submittedName>
</protein>
<gene>
    <name evidence="5" type="ORF">NP596_04340</name>
</gene>